<evidence type="ECO:0000313" key="2">
    <source>
        <dbReference type="Proteomes" id="UP001396334"/>
    </source>
</evidence>
<organism evidence="1 2">
    <name type="scientific">Hibiscus sabdariffa</name>
    <name type="common">roselle</name>
    <dbReference type="NCBI Taxonomy" id="183260"/>
    <lineage>
        <taxon>Eukaryota</taxon>
        <taxon>Viridiplantae</taxon>
        <taxon>Streptophyta</taxon>
        <taxon>Embryophyta</taxon>
        <taxon>Tracheophyta</taxon>
        <taxon>Spermatophyta</taxon>
        <taxon>Magnoliopsida</taxon>
        <taxon>eudicotyledons</taxon>
        <taxon>Gunneridae</taxon>
        <taxon>Pentapetalae</taxon>
        <taxon>rosids</taxon>
        <taxon>malvids</taxon>
        <taxon>Malvales</taxon>
        <taxon>Malvaceae</taxon>
        <taxon>Malvoideae</taxon>
        <taxon>Hibiscus</taxon>
    </lineage>
</organism>
<protein>
    <submittedName>
        <fullName evidence="1">Uncharacterized protein</fullName>
    </submittedName>
</protein>
<keyword evidence="2" id="KW-1185">Reference proteome</keyword>
<gene>
    <name evidence="1" type="ORF">V6N11_032600</name>
</gene>
<comment type="caution">
    <text evidence="1">The sequence shown here is derived from an EMBL/GenBank/DDBJ whole genome shotgun (WGS) entry which is preliminary data.</text>
</comment>
<dbReference type="Proteomes" id="UP001396334">
    <property type="component" value="Unassembled WGS sequence"/>
</dbReference>
<evidence type="ECO:0000313" key="1">
    <source>
        <dbReference type="EMBL" id="KAK9031213.1"/>
    </source>
</evidence>
<dbReference type="EMBL" id="JBBPBN010000010">
    <property type="protein sequence ID" value="KAK9031213.1"/>
    <property type="molecule type" value="Genomic_DNA"/>
</dbReference>
<sequence>MREIRTKMRSWEGLEHLRIDRGGREPVCFARFATLYHLDAALKKLQDLKLDDESNFTLQASRSVDNPYRDVNDNGEGITYVRDRNAIRCAFYGKVPYMGNFYSSEGCTFESRFLVFNSNVEAENYYYLVGREDQQIRRQKDTLLCYHPPIYHHDNEWLIPIEKSETVQSFFETKNLEWNTTRDQTLSQIAMRTDWFNYIRDRFTEIFRDVARIWRDLIIDDNATDIYTNSAKESLWVDKHGIVKILPKLNFISSETAVDGLCTFMIDVISSPFGESPDYCTRVNSYRLGLEIQSFLDALNVQNLQRLDSSLQDLEEKQHSKIELSSHAVEGGGSLNAGAEDFLTEVEMAPNNGKGLSWAESVYLLNNQSSFKDEAYFFFPLSLTSSGKKDYSSDSTK</sequence>
<proteinExistence type="predicted"/>
<name>A0ABR2T142_9ROSI</name>
<accession>A0ABR2T142</accession>
<reference evidence="1 2" key="1">
    <citation type="journal article" date="2024" name="G3 (Bethesda)">
        <title>Genome assembly of Hibiscus sabdariffa L. provides insights into metabolisms of medicinal natural products.</title>
        <authorList>
            <person name="Kim T."/>
        </authorList>
    </citation>
    <scope>NUCLEOTIDE SEQUENCE [LARGE SCALE GENOMIC DNA]</scope>
    <source>
        <strain evidence="1">TK-2024</strain>
        <tissue evidence="1">Old leaves</tissue>
    </source>
</reference>